<dbReference type="AlphaFoldDB" id="A0A2T8JE99"/>
<protein>
    <submittedName>
        <fullName evidence="1">Uncharacterized protein</fullName>
    </submittedName>
</protein>
<accession>A0A2T8JE99</accession>
<evidence type="ECO:0000313" key="1">
    <source>
        <dbReference type="EMBL" id="PVH48254.1"/>
    </source>
</evidence>
<gene>
    <name evidence="1" type="ORF">PAHAL_4G289800</name>
</gene>
<name>A0A2T8JE99_9POAL</name>
<dbReference type="Gramene" id="PVH48254">
    <property type="protein sequence ID" value="PVH48254"/>
    <property type="gene ID" value="PAHAL_4G289800"/>
</dbReference>
<organism evidence="1">
    <name type="scientific">Panicum hallii</name>
    <dbReference type="NCBI Taxonomy" id="206008"/>
    <lineage>
        <taxon>Eukaryota</taxon>
        <taxon>Viridiplantae</taxon>
        <taxon>Streptophyta</taxon>
        <taxon>Embryophyta</taxon>
        <taxon>Tracheophyta</taxon>
        <taxon>Spermatophyta</taxon>
        <taxon>Magnoliopsida</taxon>
        <taxon>Liliopsida</taxon>
        <taxon>Poales</taxon>
        <taxon>Poaceae</taxon>
        <taxon>PACMAD clade</taxon>
        <taxon>Panicoideae</taxon>
        <taxon>Panicodae</taxon>
        <taxon>Paniceae</taxon>
        <taxon>Panicinae</taxon>
        <taxon>Panicum</taxon>
        <taxon>Panicum sect. Panicum</taxon>
    </lineage>
</organism>
<dbReference type="Proteomes" id="UP000243499">
    <property type="component" value="Chromosome 4"/>
</dbReference>
<reference evidence="1" key="1">
    <citation type="submission" date="2018-04" db="EMBL/GenBank/DDBJ databases">
        <title>WGS assembly of Panicum hallii.</title>
        <authorList>
            <person name="Lovell J."/>
            <person name="Jenkins J."/>
            <person name="Lowry D."/>
            <person name="Mamidi S."/>
            <person name="Sreedasyam A."/>
            <person name="Weng X."/>
            <person name="Barry K."/>
            <person name="Bonette J."/>
            <person name="Campitelli B."/>
            <person name="Daum C."/>
            <person name="Gordon S."/>
            <person name="Gould B."/>
            <person name="Lipzen A."/>
            <person name="Macqueen A."/>
            <person name="Palacio-Mejia J."/>
            <person name="Plott C."/>
            <person name="Shakirov E."/>
            <person name="Shu S."/>
            <person name="Yoshinaga Y."/>
            <person name="Zane M."/>
            <person name="Rokhsar D."/>
            <person name="Grimwood J."/>
            <person name="Schmutz J."/>
            <person name="Juenger T."/>
        </authorList>
    </citation>
    <scope>NUCLEOTIDE SEQUENCE [LARGE SCALE GENOMIC DNA]</scope>
    <source>
        <strain evidence="1">FIL2</strain>
    </source>
</reference>
<dbReference type="EMBL" id="CM008049">
    <property type="protein sequence ID" value="PVH48254.1"/>
    <property type="molecule type" value="Genomic_DNA"/>
</dbReference>
<proteinExistence type="predicted"/>
<sequence>MLPPLASSSCLPVQAPPPRGRCVWCRRSLPRTGAGDAGAPPPPLAILRRASSWAPALPCARSWARRRRPALAALAPSLAAQDLGLLQRVVPLVVLRH</sequence>